<dbReference type="Proteomes" id="UP000245802">
    <property type="component" value="Chromosome"/>
</dbReference>
<evidence type="ECO:0000313" key="3">
    <source>
        <dbReference type="Proteomes" id="UP000245802"/>
    </source>
</evidence>
<protein>
    <submittedName>
        <fullName evidence="2">Uncharacterized protein</fullName>
    </submittedName>
</protein>
<proteinExistence type="predicted"/>
<dbReference type="RefSeq" id="WP_010035247.1">
    <property type="nucleotide sequence ID" value="NZ_CP025958.1"/>
</dbReference>
<sequence>MTMNLIDAKWRAAELGLEIRYPRRTGEVLFVAPPLTRERVRQNDRRKGATRKVERLLRRSAGVRSLSLPGPSENRDIAERRLTGNTVPHASSRATGVNL</sequence>
<feature type="compositionally biased region" description="Polar residues" evidence="1">
    <location>
        <begin position="83"/>
        <end position="99"/>
    </location>
</feature>
<dbReference type="EMBL" id="CP025958">
    <property type="protein sequence ID" value="AWM39819.1"/>
    <property type="molecule type" value="Genomic_DNA"/>
</dbReference>
<feature type="region of interest" description="Disordered" evidence="1">
    <location>
        <begin position="62"/>
        <end position="99"/>
    </location>
</feature>
<reference evidence="2 3" key="1">
    <citation type="submission" date="2018-01" db="EMBL/GenBank/DDBJ databases">
        <title>G. obscuriglobus.</title>
        <authorList>
            <person name="Franke J."/>
            <person name="Blomberg W."/>
            <person name="Selmecki A."/>
        </authorList>
    </citation>
    <scope>NUCLEOTIDE SEQUENCE [LARGE SCALE GENOMIC DNA]</scope>
    <source>
        <strain evidence="2 3">DSM 5831</strain>
    </source>
</reference>
<evidence type="ECO:0000256" key="1">
    <source>
        <dbReference type="SAM" id="MobiDB-lite"/>
    </source>
</evidence>
<keyword evidence="3" id="KW-1185">Reference proteome</keyword>
<dbReference type="AlphaFoldDB" id="A0A2Z3GZ78"/>
<dbReference type="KEGG" id="gog:C1280_24295"/>
<organism evidence="2 3">
    <name type="scientific">Gemmata obscuriglobus</name>
    <dbReference type="NCBI Taxonomy" id="114"/>
    <lineage>
        <taxon>Bacteria</taxon>
        <taxon>Pseudomonadati</taxon>
        <taxon>Planctomycetota</taxon>
        <taxon>Planctomycetia</taxon>
        <taxon>Gemmatales</taxon>
        <taxon>Gemmataceae</taxon>
        <taxon>Gemmata</taxon>
    </lineage>
</organism>
<accession>A0A2Z3GZ78</accession>
<gene>
    <name evidence="2" type="ORF">C1280_24295</name>
</gene>
<evidence type="ECO:0000313" key="2">
    <source>
        <dbReference type="EMBL" id="AWM39819.1"/>
    </source>
</evidence>
<feature type="compositionally biased region" description="Basic and acidic residues" evidence="1">
    <location>
        <begin position="73"/>
        <end position="82"/>
    </location>
</feature>
<name>A0A2Z3GZ78_9BACT</name>